<organism evidence="1 2">
    <name type="scientific">Smallanthus sonchifolius</name>
    <dbReference type="NCBI Taxonomy" id="185202"/>
    <lineage>
        <taxon>Eukaryota</taxon>
        <taxon>Viridiplantae</taxon>
        <taxon>Streptophyta</taxon>
        <taxon>Embryophyta</taxon>
        <taxon>Tracheophyta</taxon>
        <taxon>Spermatophyta</taxon>
        <taxon>Magnoliopsida</taxon>
        <taxon>eudicotyledons</taxon>
        <taxon>Gunneridae</taxon>
        <taxon>Pentapetalae</taxon>
        <taxon>asterids</taxon>
        <taxon>campanulids</taxon>
        <taxon>Asterales</taxon>
        <taxon>Asteraceae</taxon>
        <taxon>Asteroideae</taxon>
        <taxon>Heliantheae alliance</taxon>
        <taxon>Millerieae</taxon>
        <taxon>Smallanthus</taxon>
    </lineage>
</organism>
<gene>
    <name evidence="1" type="ORF">L1987_11102</name>
</gene>
<keyword evidence="2" id="KW-1185">Reference proteome</keyword>
<protein>
    <submittedName>
        <fullName evidence="1">Uncharacterized protein</fullName>
    </submittedName>
</protein>
<reference evidence="2" key="1">
    <citation type="journal article" date="2022" name="Mol. Ecol. Resour.">
        <title>The genomes of chicory, endive, great burdock and yacon provide insights into Asteraceae palaeo-polyploidization history and plant inulin production.</title>
        <authorList>
            <person name="Fan W."/>
            <person name="Wang S."/>
            <person name="Wang H."/>
            <person name="Wang A."/>
            <person name="Jiang F."/>
            <person name="Liu H."/>
            <person name="Zhao H."/>
            <person name="Xu D."/>
            <person name="Zhang Y."/>
        </authorList>
    </citation>
    <scope>NUCLEOTIDE SEQUENCE [LARGE SCALE GENOMIC DNA]</scope>
    <source>
        <strain evidence="2">cv. Yunnan</strain>
    </source>
</reference>
<name>A0ACB9JA19_9ASTR</name>
<reference evidence="1 2" key="2">
    <citation type="journal article" date="2022" name="Mol. Ecol. Resour.">
        <title>The genomes of chicory, endive, great burdock and yacon provide insights into Asteraceae paleo-polyploidization history and plant inulin production.</title>
        <authorList>
            <person name="Fan W."/>
            <person name="Wang S."/>
            <person name="Wang H."/>
            <person name="Wang A."/>
            <person name="Jiang F."/>
            <person name="Liu H."/>
            <person name="Zhao H."/>
            <person name="Xu D."/>
            <person name="Zhang Y."/>
        </authorList>
    </citation>
    <scope>NUCLEOTIDE SEQUENCE [LARGE SCALE GENOMIC DNA]</scope>
    <source>
        <strain evidence="2">cv. Yunnan</strain>
        <tissue evidence="1">Leaves</tissue>
    </source>
</reference>
<dbReference type="Proteomes" id="UP001056120">
    <property type="component" value="Linkage Group LG04"/>
</dbReference>
<accession>A0ACB9JA19</accession>
<sequence>MGACLSSTAESIDKSSYAFVISIKGELRDYPTPILVSEVLQFEKPSCFLCNSDCLHYDQHIPALDSEHELEAGQIYFILPNTMLGRLLSASDMAALAVKASVALDSNSKSQKMKKNKGRVSPLVLMGTTRIDVEVEEEDVNKVQRRNGGLRVTRSGSIRKRPRRYNSSKKGLLAVRSFRIRLSTIHENEGWDELQV</sequence>
<evidence type="ECO:0000313" key="1">
    <source>
        <dbReference type="EMBL" id="KAI3817313.1"/>
    </source>
</evidence>
<comment type="caution">
    <text evidence="1">The sequence shown here is derived from an EMBL/GenBank/DDBJ whole genome shotgun (WGS) entry which is preliminary data.</text>
</comment>
<evidence type="ECO:0000313" key="2">
    <source>
        <dbReference type="Proteomes" id="UP001056120"/>
    </source>
</evidence>
<dbReference type="EMBL" id="CM042021">
    <property type="protein sequence ID" value="KAI3817313.1"/>
    <property type="molecule type" value="Genomic_DNA"/>
</dbReference>
<proteinExistence type="predicted"/>